<keyword evidence="2" id="KW-1185">Reference proteome</keyword>
<dbReference type="EMBL" id="CABPRJ010000487">
    <property type="protein sequence ID" value="VVC29097.1"/>
    <property type="molecule type" value="Genomic_DNA"/>
</dbReference>
<accession>A0A5E4ME19</accession>
<protein>
    <submittedName>
        <fullName evidence="1">Uncharacterized protein</fullName>
    </submittedName>
</protein>
<evidence type="ECO:0000313" key="2">
    <source>
        <dbReference type="Proteomes" id="UP000325440"/>
    </source>
</evidence>
<evidence type="ECO:0000313" key="1">
    <source>
        <dbReference type="EMBL" id="VVC29097.1"/>
    </source>
</evidence>
<dbReference type="Proteomes" id="UP000325440">
    <property type="component" value="Unassembled WGS sequence"/>
</dbReference>
<proteinExistence type="predicted"/>
<sequence length="124" mass="13823">MGIDRDGPPRGTFVGTTDIEEGMSGLPGHTNCHREGYRKRFLFHVDWSVVSVALRVNRRGASEYGSRSGENRSIYIFLFSDAHTRGCETLALREGIENKKNKTKTSKFGGFGLSHIGCETRELV</sequence>
<organism evidence="1 2">
    <name type="scientific">Cinara cedri</name>
    <dbReference type="NCBI Taxonomy" id="506608"/>
    <lineage>
        <taxon>Eukaryota</taxon>
        <taxon>Metazoa</taxon>
        <taxon>Ecdysozoa</taxon>
        <taxon>Arthropoda</taxon>
        <taxon>Hexapoda</taxon>
        <taxon>Insecta</taxon>
        <taxon>Pterygota</taxon>
        <taxon>Neoptera</taxon>
        <taxon>Paraneoptera</taxon>
        <taxon>Hemiptera</taxon>
        <taxon>Sternorrhyncha</taxon>
        <taxon>Aphidomorpha</taxon>
        <taxon>Aphidoidea</taxon>
        <taxon>Aphididae</taxon>
        <taxon>Lachninae</taxon>
        <taxon>Cinara</taxon>
    </lineage>
</organism>
<gene>
    <name evidence="1" type="ORF">CINCED_3A002429</name>
</gene>
<dbReference type="AlphaFoldDB" id="A0A5E4ME19"/>
<reference evidence="1 2" key="1">
    <citation type="submission" date="2019-08" db="EMBL/GenBank/DDBJ databases">
        <authorList>
            <person name="Alioto T."/>
            <person name="Alioto T."/>
            <person name="Gomez Garrido J."/>
        </authorList>
    </citation>
    <scope>NUCLEOTIDE SEQUENCE [LARGE SCALE GENOMIC DNA]</scope>
</reference>
<name>A0A5E4ME19_9HEMI</name>